<protein>
    <submittedName>
        <fullName evidence="4">RIKEN cDNA 2810408A11 gene</fullName>
    </submittedName>
</protein>
<dbReference type="Proteomes" id="UP000694385">
    <property type="component" value="Unassembled WGS sequence"/>
</dbReference>
<evidence type="ECO:0000256" key="2">
    <source>
        <dbReference type="ARBA" id="ARBA00023272"/>
    </source>
</evidence>
<name>A0A8C5JZB4_JACJA</name>
<feature type="compositionally biased region" description="Polar residues" evidence="3">
    <location>
        <begin position="51"/>
        <end position="77"/>
    </location>
</feature>
<feature type="compositionally biased region" description="Basic and acidic residues" evidence="3">
    <location>
        <begin position="383"/>
        <end position="392"/>
    </location>
</feature>
<keyword evidence="5" id="KW-1185">Reference proteome</keyword>
<dbReference type="AlphaFoldDB" id="A0A8C5JZB4"/>
<dbReference type="Ensembl" id="ENSJJAT00000003228.1">
    <property type="protein sequence ID" value="ENSJJAP00000001835.1"/>
    <property type="gene ID" value="ENSJJAG00000002636.1"/>
</dbReference>
<dbReference type="GO" id="GO:0009966">
    <property type="term" value="P:regulation of signal transduction"/>
    <property type="evidence" value="ECO:0007669"/>
    <property type="project" value="InterPro"/>
</dbReference>
<feature type="compositionally biased region" description="Low complexity" evidence="3">
    <location>
        <begin position="104"/>
        <end position="113"/>
    </location>
</feature>
<dbReference type="GO" id="GO:0004864">
    <property type="term" value="F:protein phosphatase inhibitor activity"/>
    <property type="evidence" value="ECO:0007669"/>
    <property type="project" value="UniProtKB-KW"/>
</dbReference>
<dbReference type="Pfam" id="PF04979">
    <property type="entry name" value="IPP-2"/>
    <property type="match status" value="1"/>
</dbReference>
<proteinExistence type="inferred from homology"/>
<dbReference type="PANTHER" id="PTHR12398:SF8">
    <property type="entry name" value="RIKEN CDNA 2810408A11 GENE"/>
    <property type="match status" value="1"/>
</dbReference>
<evidence type="ECO:0000256" key="3">
    <source>
        <dbReference type="SAM" id="MobiDB-lite"/>
    </source>
</evidence>
<dbReference type="InterPro" id="IPR007062">
    <property type="entry name" value="PPI-2"/>
</dbReference>
<evidence type="ECO:0000256" key="1">
    <source>
        <dbReference type="ARBA" id="ARBA00005472"/>
    </source>
</evidence>
<feature type="compositionally biased region" description="Low complexity" evidence="3">
    <location>
        <begin position="282"/>
        <end position="291"/>
    </location>
</feature>
<reference evidence="4" key="2">
    <citation type="submission" date="2025-09" db="UniProtKB">
        <authorList>
            <consortium name="Ensembl"/>
        </authorList>
    </citation>
    <scope>IDENTIFICATION</scope>
</reference>
<evidence type="ECO:0000313" key="5">
    <source>
        <dbReference type="Proteomes" id="UP000694385"/>
    </source>
</evidence>
<accession>A0A8C5JZB4</accession>
<keyword evidence="2" id="KW-0650">Protein phosphatase inhibitor</keyword>
<feature type="region of interest" description="Disordered" evidence="3">
    <location>
        <begin position="423"/>
        <end position="447"/>
    </location>
</feature>
<organism evidence="4 5">
    <name type="scientific">Jaculus jaculus</name>
    <name type="common">Lesser Egyptian jerboa</name>
    <dbReference type="NCBI Taxonomy" id="51337"/>
    <lineage>
        <taxon>Eukaryota</taxon>
        <taxon>Metazoa</taxon>
        <taxon>Chordata</taxon>
        <taxon>Craniata</taxon>
        <taxon>Vertebrata</taxon>
        <taxon>Euteleostomi</taxon>
        <taxon>Mammalia</taxon>
        <taxon>Eutheria</taxon>
        <taxon>Euarchontoglires</taxon>
        <taxon>Glires</taxon>
        <taxon>Rodentia</taxon>
        <taxon>Myomorpha</taxon>
        <taxon>Dipodoidea</taxon>
        <taxon>Dipodidae</taxon>
        <taxon>Dipodinae</taxon>
        <taxon>Jaculus</taxon>
    </lineage>
</organism>
<feature type="region of interest" description="Disordered" evidence="3">
    <location>
        <begin position="277"/>
        <end position="326"/>
    </location>
</feature>
<comment type="similarity">
    <text evidence="1">Belongs to the protein phosphatase inhibitor 2 family.</text>
</comment>
<feature type="region of interest" description="Disordered" evidence="3">
    <location>
        <begin position="363"/>
        <end position="403"/>
    </location>
</feature>
<dbReference type="PANTHER" id="PTHR12398">
    <property type="entry name" value="PROTEIN PHOSPHATASE INHIBITOR"/>
    <property type="match status" value="1"/>
</dbReference>
<dbReference type="GeneTree" id="ENSGT00940000163910"/>
<feature type="region of interest" description="Disordered" evidence="3">
    <location>
        <begin position="1"/>
        <end position="115"/>
    </location>
</feature>
<reference evidence="4" key="1">
    <citation type="submission" date="2025-08" db="UniProtKB">
        <authorList>
            <consortium name="Ensembl"/>
        </authorList>
    </citation>
    <scope>IDENTIFICATION</scope>
</reference>
<evidence type="ECO:0000313" key="4">
    <source>
        <dbReference type="Ensembl" id="ENSJJAP00000001835.1"/>
    </source>
</evidence>
<gene>
    <name evidence="4" type="primary">LOC101597652</name>
</gene>
<dbReference type="Gene3D" id="6.10.250.1050">
    <property type="match status" value="1"/>
</dbReference>
<sequence>MEQPESSAAASGLRVALPGEAIRRDPRGLGGAGADTELPSSGASVLGSGPPLQSWNPVTRSPGSSRPSAGTVAQASGPSRHVGEVVDHSLGSYTSSGGFSVPCPGTSGSSPGPAECKVYNSGYNSSSRSTCLHPHNYEAHPRSILKNNGSVLMQKYPSKEKKAQHWDEMNILATYHPADKDYGLKKVDEPNTPYHRLQGSDEDLSAEYSLKVTPELLAERFAKMDSFLPKVLQYGDETKSEATDNFSKTYFSDFEKHRKTHYNEGKFLKAQKNLPLANAEDSSGASASGSSEIQGGRMDPMPRTSERGWAGRLARGVKDETGLVTDSQALDTRAACAYRNQFPAASAPKVLDQMDLQHKEYYSESRYLRSCSQPEPEEDTDEQQDRQPEGGRTDCPTGSCEGPHPSPRCFHCWARGAEDHISATGSFGSLLGQPPSHRRERSPRPAL</sequence>